<feature type="compositionally biased region" description="Acidic residues" evidence="6">
    <location>
        <begin position="448"/>
        <end position="465"/>
    </location>
</feature>
<evidence type="ECO:0000256" key="1">
    <source>
        <dbReference type="ARBA" id="ARBA00004496"/>
    </source>
</evidence>
<feature type="region of interest" description="Disordered" evidence="6">
    <location>
        <begin position="447"/>
        <end position="468"/>
    </location>
</feature>
<dbReference type="OrthoDB" id="207084at2759"/>
<dbReference type="Pfam" id="PF11923">
    <property type="entry name" value="NFACT-C"/>
    <property type="match status" value="1"/>
</dbReference>
<organism evidence="9 10">
    <name type="scientific">Brettanomyces naardenensis</name>
    <name type="common">Yeast</name>
    <dbReference type="NCBI Taxonomy" id="13370"/>
    <lineage>
        <taxon>Eukaryota</taxon>
        <taxon>Fungi</taxon>
        <taxon>Dikarya</taxon>
        <taxon>Ascomycota</taxon>
        <taxon>Saccharomycotina</taxon>
        <taxon>Pichiomycetes</taxon>
        <taxon>Pichiales</taxon>
        <taxon>Pichiaceae</taxon>
        <taxon>Brettanomyces</taxon>
    </lineage>
</organism>
<dbReference type="Gene3D" id="2.30.310.10">
    <property type="entry name" value="ibrinogen binding protein from staphylococcus aureus domain"/>
    <property type="match status" value="1"/>
</dbReference>
<dbReference type="AlphaFoldDB" id="A0A448YMM9"/>
<dbReference type="InterPro" id="IPR021846">
    <property type="entry name" value="NFACT-C"/>
</dbReference>
<feature type="region of interest" description="Disordered" evidence="6">
    <location>
        <begin position="950"/>
        <end position="972"/>
    </location>
</feature>
<evidence type="ECO:0000259" key="7">
    <source>
        <dbReference type="Pfam" id="PF05670"/>
    </source>
</evidence>
<dbReference type="EMBL" id="CAACVR010000018">
    <property type="protein sequence ID" value="VEU22113.1"/>
    <property type="molecule type" value="Genomic_DNA"/>
</dbReference>
<dbReference type="FunCoup" id="A0A448YMM9">
    <property type="interactions" value="1016"/>
</dbReference>
<protein>
    <recommendedName>
        <fullName evidence="5">Ribosome quality control complex subunit 2</fullName>
    </recommendedName>
</protein>
<dbReference type="GO" id="GO:0072344">
    <property type="term" value="P:rescue of stalled ribosome"/>
    <property type="evidence" value="ECO:0007669"/>
    <property type="project" value="TreeGrafter"/>
</dbReference>
<dbReference type="GO" id="GO:0000049">
    <property type="term" value="F:tRNA binding"/>
    <property type="evidence" value="ECO:0007669"/>
    <property type="project" value="TreeGrafter"/>
</dbReference>
<reference evidence="9 10" key="1">
    <citation type="submission" date="2018-12" db="EMBL/GenBank/DDBJ databases">
        <authorList>
            <person name="Tiukova I."/>
            <person name="Dainat J."/>
        </authorList>
    </citation>
    <scope>NUCLEOTIDE SEQUENCE [LARGE SCALE GENOMIC DNA]</scope>
</reference>
<keyword evidence="4" id="KW-0175">Coiled coil</keyword>
<evidence type="ECO:0000256" key="4">
    <source>
        <dbReference type="ARBA" id="ARBA00023054"/>
    </source>
</evidence>
<dbReference type="GO" id="GO:0043023">
    <property type="term" value="F:ribosomal large subunit binding"/>
    <property type="evidence" value="ECO:0007669"/>
    <property type="project" value="TreeGrafter"/>
</dbReference>
<feature type="compositionally biased region" description="Acidic residues" evidence="6">
    <location>
        <begin position="731"/>
        <end position="750"/>
    </location>
</feature>
<dbReference type="STRING" id="13370.A0A448YMM9"/>
<dbReference type="Pfam" id="PF05833">
    <property type="entry name" value="NFACT_N"/>
    <property type="match status" value="1"/>
</dbReference>
<dbReference type="GO" id="GO:1990112">
    <property type="term" value="C:RQC complex"/>
    <property type="evidence" value="ECO:0007669"/>
    <property type="project" value="TreeGrafter"/>
</dbReference>
<name>A0A448YMM9_BRENA</name>
<keyword evidence="10" id="KW-1185">Reference proteome</keyword>
<sequence length="972" mass="110271">MKQRITSLDLKLLVAELRPMLIGYRLSNIYNLASNPRSFLLKFALPDSKVNLAIESGFKLYATEYQRPTLPQPSNFCTKLRKHLKSKRLTDISQVGDDRVVVLQFSDGMYYLVLEFFSAGNVLLLDNERKLLSLFRTVPNHHQETSSGEDFTYSVGQVYPGFDGSLFEKSVESNDAHTYTVDELIGWVKESQSRMAADQKKTKKKVLSINKLCFVNAPYLSSDLIQISLLENGVVSSQSCLNLLDDEELAGKVVTALQASENRLKALLDTPAGEVEGFILTVINPLFDESKDESEDNLKYTYEAFHPFEPIHKTSDTDTKIENVKGYSKTLDKFFTKIELSKASLGRQQQEAAAKKRLQLVRNENEKKLAQLTNIQESNREKGYLITLHSTEIEDCRSSVQELIDKQMDWKNIEKLIQVEQRRGNPTAKMIKSLNLLKNEITVTLPVEDIDDEDESDEETTEENEDGKPHEFVNVVIDITQSAFANSTRYFDAKKSAQEKQVKTEKNAALAIKNSENKIAQDLKKLSLQTKHTIEIKKLRTKYWFEKFYWFISNDGYLCIAGKDAIQIDSIYYRYLDNETDFLVSNNLDNALKVVVKNPYKNKEVPPSTLYQAGVYSLTTTKAWESKMSTSPWFVKGKGVSKKDFDGSILPPGLLNVSKEKTYLPPSPMVMGLGLLWVPDDETRKKYKESKLARDDEFGLEYADAKEGKKVKAEELATMLKKLREGREKGEEEEGEGEEQADETEGDDAQIETADADAPSPSSQTQVRIRGKKGKMKKIKEKYGDQDEEERRLRMSVLGTLKQAEQHTEKQNTDAQTSKVEDAASKKEKKILQQTHQLEKILQEVEEVQTDENEPYYAELFKLVNAPHKTDGIEECIVVFMPWGALSKYTYKVKVQPGTVKKGKTLSGAIDFFKKQTKALQKQGSEWYDANGIVDTINEADYLMGLTGSRYKLSTPGTEARGSKKGRGKGRR</sequence>
<feature type="compositionally biased region" description="Basic residues" evidence="6">
    <location>
        <begin position="963"/>
        <end position="972"/>
    </location>
</feature>
<evidence type="ECO:0000256" key="2">
    <source>
        <dbReference type="ARBA" id="ARBA00008318"/>
    </source>
</evidence>
<keyword evidence="3" id="KW-0963">Cytoplasm</keyword>
<dbReference type="InParanoid" id="A0A448YMM9"/>
<comment type="similarity">
    <text evidence="2">Belongs to the NEMF family.</text>
</comment>
<feature type="domain" description="NFACT protein C-terminal" evidence="8">
    <location>
        <begin position="858"/>
        <end position="947"/>
    </location>
</feature>
<dbReference type="InterPro" id="IPR008532">
    <property type="entry name" value="NFACT_RNA-bd"/>
</dbReference>
<feature type="compositionally biased region" description="Basic residues" evidence="6">
    <location>
        <begin position="769"/>
        <end position="780"/>
    </location>
</feature>
<dbReference type="PANTHER" id="PTHR15239:SF6">
    <property type="entry name" value="RIBOSOME QUALITY CONTROL COMPLEX SUBUNIT NEMF"/>
    <property type="match status" value="1"/>
</dbReference>
<evidence type="ECO:0000256" key="5">
    <source>
        <dbReference type="ARBA" id="ARBA00070414"/>
    </source>
</evidence>
<dbReference type="GO" id="GO:0005737">
    <property type="term" value="C:cytoplasm"/>
    <property type="evidence" value="ECO:0007669"/>
    <property type="project" value="UniProtKB-SubCell"/>
</dbReference>
<dbReference type="GO" id="GO:1990116">
    <property type="term" value="P:ribosome-associated ubiquitin-dependent protein catabolic process"/>
    <property type="evidence" value="ECO:0007669"/>
    <property type="project" value="TreeGrafter"/>
</dbReference>
<dbReference type="Proteomes" id="UP000290900">
    <property type="component" value="Unassembled WGS sequence"/>
</dbReference>
<evidence type="ECO:0000313" key="10">
    <source>
        <dbReference type="Proteomes" id="UP000290900"/>
    </source>
</evidence>
<feature type="region of interest" description="Disordered" evidence="6">
    <location>
        <begin position="723"/>
        <end position="828"/>
    </location>
</feature>
<evidence type="ECO:0000259" key="8">
    <source>
        <dbReference type="Pfam" id="PF11923"/>
    </source>
</evidence>
<evidence type="ECO:0000313" key="9">
    <source>
        <dbReference type="EMBL" id="VEU22113.1"/>
    </source>
</evidence>
<feature type="compositionally biased region" description="Basic and acidic residues" evidence="6">
    <location>
        <begin position="781"/>
        <end position="793"/>
    </location>
</feature>
<dbReference type="Pfam" id="PF05670">
    <property type="entry name" value="NFACT-R_1"/>
    <property type="match status" value="1"/>
</dbReference>
<feature type="domain" description="NFACT RNA-binding" evidence="7">
    <location>
        <begin position="547"/>
        <end position="657"/>
    </location>
</feature>
<accession>A0A448YMM9</accession>
<evidence type="ECO:0000256" key="3">
    <source>
        <dbReference type="ARBA" id="ARBA00022490"/>
    </source>
</evidence>
<proteinExistence type="inferred from homology"/>
<comment type="subcellular location">
    <subcellularLocation>
        <location evidence="1">Cytoplasm</location>
    </subcellularLocation>
</comment>
<dbReference type="FunFam" id="2.30.310.10:FF:000003">
    <property type="entry name" value="Zinc knuckle domain containing protein"/>
    <property type="match status" value="1"/>
</dbReference>
<gene>
    <name evidence="9" type="ORF">BRENAR_LOCUS2845</name>
</gene>
<dbReference type="PANTHER" id="PTHR15239">
    <property type="entry name" value="NUCLEAR EXPORT MEDIATOR FACTOR NEMF"/>
    <property type="match status" value="1"/>
</dbReference>
<evidence type="ECO:0000256" key="6">
    <source>
        <dbReference type="SAM" id="MobiDB-lite"/>
    </source>
</evidence>
<dbReference type="InterPro" id="IPR051608">
    <property type="entry name" value="RQC_Subunit_NEMF"/>
</dbReference>